<reference evidence="2" key="1">
    <citation type="submission" date="2022-06" db="EMBL/GenBank/DDBJ databases">
        <title>Complete genome sequence of Mycobacterium pseudoshottsii NJB1907-Z4.</title>
        <authorList>
            <person name="Komine T."/>
            <person name="Fukano H."/>
            <person name="Wada S."/>
        </authorList>
    </citation>
    <scope>NUCLEOTIDE SEQUENCE</scope>
    <source>
        <strain evidence="2">NJB1907-Z4</strain>
    </source>
</reference>
<gene>
    <name evidence="2" type="ORF">NJB1907Z4_C25010</name>
</gene>
<protein>
    <recommendedName>
        <fullName evidence="1">PE domain-containing protein</fullName>
    </recommendedName>
</protein>
<accession>A0A9N7LPT2</accession>
<evidence type="ECO:0000313" key="2">
    <source>
        <dbReference type="EMBL" id="BDN82286.1"/>
    </source>
</evidence>
<dbReference type="Gene3D" id="1.10.287.850">
    <property type="entry name" value="HP0062-like domain"/>
    <property type="match status" value="1"/>
</dbReference>
<dbReference type="SUPFAM" id="SSF140459">
    <property type="entry name" value="PE/PPE dimer-like"/>
    <property type="match status" value="1"/>
</dbReference>
<dbReference type="AlphaFoldDB" id="A0A9N7LPT2"/>
<dbReference type="InterPro" id="IPR038332">
    <property type="entry name" value="PPE_sf"/>
</dbReference>
<dbReference type="Pfam" id="PF00934">
    <property type="entry name" value="PE"/>
    <property type="match status" value="1"/>
</dbReference>
<name>A0A9N7LPT2_9MYCO</name>
<dbReference type="Proteomes" id="UP001058626">
    <property type="component" value="Chromosome"/>
</dbReference>
<proteinExistence type="predicted"/>
<dbReference type="InterPro" id="IPR000084">
    <property type="entry name" value="PE-PGRS_N"/>
</dbReference>
<sequence>MSFLIAAPEMLTAAAADIATIGSTISAADAIAAAPTTSVLAAAAD</sequence>
<organism evidence="2 3">
    <name type="scientific">Mycobacterium pseudoshottsii</name>
    <dbReference type="NCBI Taxonomy" id="265949"/>
    <lineage>
        <taxon>Bacteria</taxon>
        <taxon>Bacillati</taxon>
        <taxon>Actinomycetota</taxon>
        <taxon>Actinomycetes</taxon>
        <taxon>Mycobacteriales</taxon>
        <taxon>Mycobacteriaceae</taxon>
        <taxon>Mycobacterium</taxon>
        <taxon>Mycobacterium ulcerans group</taxon>
    </lineage>
</organism>
<keyword evidence="3" id="KW-1185">Reference proteome</keyword>
<feature type="domain" description="PE" evidence="1">
    <location>
        <begin position="4"/>
        <end position="45"/>
    </location>
</feature>
<evidence type="ECO:0000259" key="1">
    <source>
        <dbReference type="Pfam" id="PF00934"/>
    </source>
</evidence>
<dbReference type="EMBL" id="AP026367">
    <property type="protein sequence ID" value="BDN82286.1"/>
    <property type="molecule type" value="Genomic_DNA"/>
</dbReference>
<evidence type="ECO:0000313" key="3">
    <source>
        <dbReference type="Proteomes" id="UP001058626"/>
    </source>
</evidence>